<keyword evidence="2 5" id="KW-0238">DNA-binding</keyword>
<evidence type="ECO:0000259" key="4">
    <source>
        <dbReference type="PROSITE" id="PS01124"/>
    </source>
</evidence>
<keyword evidence="3" id="KW-0804">Transcription</keyword>
<dbReference type="InterPro" id="IPR018062">
    <property type="entry name" value="HTH_AraC-typ_CS"/>
</dbReference>
<dbReference type="InterPro" id="IPR032783">
    <property type="entry name" value="AraC_lig"/>
</dbReference>
<dbReference type="PANTHER" id="PTHR46796">
    <property type="entry name" value="HTH-TYPE TRANSCRIPTIONAL ACTIVATOR RHAS-RELATED"/>
    <property type="match status" value="1"/>
</dbReference>
<evidence type="ECO:0000256" key="1">
    <source>
        <dbReference type="ARBA" id="ARBA00023015"/>
    </source>
</evidence>
<dbReference type="Pfam" id="PF12852">
    <property type="entry name" value="Cupin_6"/>
    <property type="match status" value="1"/>
</dbReference>
<evidence type="ECO:0000313" key="5">
    <source>
        <dbReference type="EMBL" id="SQH25206.1"/>
    </source>
</evidence>
<keyword evidence="1" id="KW-0805">Transcription regulation</keyword>
<reference evidence="5 6" key="1">
    <citation type="submission" date="2018-06" db="EMBL/GenBank/DDBJ databases">
        <authorList>
            <consortium name="Pathogen Informatics"/>
            <person name="Doyle S."/>
        </authorList>
    </citation>
    <scope>NUCLEOTIDE SEQUENCE [LARGE SCALE GENOMIC DNA]</scope>
    <source>
        <strain evidence="5 6">NCTC10529</strain>
    </source>
</reference>
<proteinExistence type="predicted"/>
<dbReference type="SMART" id="SM00342">
    <property type="entry name" value="HTH_ARAC"/>
    <property type="match status" value="1"/>
</dbReference>
<dbReference type="AlphaFoldDB" id="A0AAX2J429"/>
<dbReference type="InterPro" id="IPR018060">
    <property type="entry name" value="HTH_AraC"/>
</dbReference>
<dbReference type="PANTHER" id="PTHR46796:SF13">
    <property type="entry name" value="HTH-TYPE TRANSCRIPTIONAL ACTIVATOR RHAS"/>
    <property type="match status" value="1"/>
</dbReference>
<dbReference type="RefSeq" id="WP_003787070.1">
    <property type="nucleotide sequence ID" value="NZ_CP091518.1"/>
</dbReference>
<dbReference type="Gene3D" id="1.10.10.60">
    <property type="entry name" value="Homeodomain-like"/>
    <property type="match status" value="1"/>
</dbReference>
<evidence type="ECO:0000313" key="6">
    <source>
        <dbReference type="Proteomes" id="UP000248598"/>
    </source>
</evidence>
<evidence type="ECO:0000256" key="2">
    <source>
        <dbReference type="ARBA" id="ARBA00023125"/>
    </source>
</evidence>
<gene>
    <name evidence="5" type="primary">tetD</name>
    <name evidence="5" type="ORF">NCTC10529_01402</name>
</gene>
<dbReference type="GO" id="GO:0003700">
    <property type="term" value="F:DNA-binding transcription factor activity"/>
    <property type="evidence" value="ECO:0007669"/>
    <property type="project" value="InterPro"/>
</dbReference>
<dbReference type="SUPFAM" id="SSF51182">
    <property type="entry name" value="RmlC-like cupins"/>
    <property type="match status" value="1"/>
</dbReference>
<dbReference type="PROSITE" id="PS01124">
    <property type="entry name" value="HTH_ARAC_FAMILY_2"/>
    <property type="match status" value="1"/>
</dbReference>
<protein>
    <submittedName>
        <fullName evidence="5">DNA-binding transcriptional regulator AraC</fullName>
    </submittedName>
</protein>
<dbReference type="PROSITE" id="PS00041">
    <property type="entry name" value="HTH_ARAC_FAMILY_1"/>
    <property type="match status" value="1"/>
</dbReference>
<dbReference type="InterPro" id="IPR050204">
    <property type="entry name" value="AraC_XylS_family_regulators"/>
</dbReference>
<dbReference type="PRINTS" id="PR00032">
    <property type="entry name" value="HTHARAC"/>
</dbReference>
<sequence length="309" mass="34368">MDILDKWLTLAQCSGSVNIECRFQGRWHVQHQPSEQQMQAVAHIATQGSGYVWVDGETEARYVQAGDVLFFPRATAHILSHDSSCQNDGDVPDSQTDGVFLLNQTQFDGKSSLHLFCATFVYDQQAEIMQSLPDCLMLSMPDAILQPIVALLQHEVAQKQLGSITTVNALSQVLLLALLRQYLLQNEADAPVSGIINAWRDKRLRAVVQAVSHAPEQTWSVEDMTQIAHVSRAQLMRLFKAQMQTSPHAFVNMMRLQKGAYLLRQSQDAVLSVALAVGFQSETHFGKAFKKHYGCTPGQYRKQAVGALS</sequence>
<dbReference type="InterPro" id="IPR020449">
    <property type="entry name" value="Tscrpt_reg_AraC-type_HTH"/>
</dbReference>
<dbReference type="Proteomes" id="UP000248598">
    <property type="component" value="Chromosome 1"/>
</dbReference>
<evidence type="ECO:0000256" key="3">
    <source>
        <dbReference type="ARBA" id="ARBA00023163"/>
    </source>
</evidence>
<name>A0AAX2J429_KINKI</name>
<organism evidence="5 6">
    <name type="scientific">Kingella kingae</name>
    <dbReference type="NCBI Taxonomy" id="504"/>
    <lineage>
        <taxon>Bacteria</taxon>
        <taxon>Pseudomonadati</taxon>
        <taxon>Pseudomonadota</taxon>
        <taxon>Betaproteobacteria</taxon>
        <taxon>Neisseriales</taxon>
        <taxon>Neisseriaceae</taxon>
        <taxon>Kingella</taxon>
    </lineage>
</organism>
<dbReference type="SUPFAM" id="SSF46689">
    <property type="entry name" value="Homeodomain-like"/>
    <property type="match status" value="2"/>
</dbReference>
<dbReference type="EMBL" id="LS483426">
    <property type="protein sequence ID" value="SQH25206.1"/>
    <property type="molecule type" value="Genomic_DNA"/>
</dbReference>
<dbReference type="InterPro" id="IPR009057">
    <property type="entry name" value="Homeodomain-like_sf"/>
</dbReference>
<accession>A0AAX2J429</accession>
<dbReference type="GeneID" id="93262685"/>
<dbReference type="InterPro" id="IPR011051">
    <property type="entry name" value="RmlC_Cupin_sf"/>
</dbReference>
<dbReference type="Pfam" id="PF12833">
    <property type="entry name" value="HTH_18"/>
    <property type="match status" value="1"/>
</dbReference>
<dbReference type="GO" id="GO:0043565">
    <property type="term" value="F:sequence-specific DNA binding"/>
    <property type="evidence" value="ECO:0007669"/>
    <property type="project" value="InterPro"/>
</dbReference>
<feature type="domain" description="HTH araC/xylS-type" evidence="4">
    <location>
        <begin position="205"/>
        <end position="303"/>
    </location>
</feature>